<dbReference type="EMBL" id="DAANGT010000001">
    <property type="protein sequence ID" value="HAC9796317.1"/>
    <property type="molecule type" value="Genomic_DNA"/>
</dbReference>
<protein>
    <submittedName>
        <fullName evidence="1">Uncharacterized protein</fullName>
    </submittedName>
</protein>
<proteinExistence type="predicted"/>
<gene>
    <name evidence="1" type="ORF">G0K68_00730</name>
</gene>
<reference evidence="1" key="2">
    <citation type="submission" date="2019-01" db="EMBL/GenBank/DDBJ databases">
        <authorList>
            <consortium name="NCBI Pathogen Detection Project"/>
        </authorList>
    </citation>
    <scope>NUCLEOTIDE SEQUENCE</scope>
    <source>
        <strain evidence="1">S05259-15</strain>
    </source>
</reference>
<comment type="caution">
    <text evidence="1">The sequence shown here is derived from an EMBL/GenBank/DDBJ whole genome shotgun (WGS) entry which is preliminary data.</text>
</comment>
<reference evidence="1" key="1">
    <citation type="journal article" date="2018" name="Genome Biol.">
        <title>SKESA: strategic k-mer extension for scrupulous assemblies.</title>
        <authorList>
            <person name="Souvorov A."/>
            <person name="Agarwala R."/>
            <person name="Lipman D.J."/>
        </authorList>
    </citation>
    <scope>NUCLEOTIDE SEQUENCE</scope>
    <source>
        <strain evidence="1">S05259-15</strain>
    </source>
</reference>
<evidence type="ECO:0000313" key="1">
    <source>
        <dbReference type="EMBL" id="HAC9796317.1"/>
    </source>
</evidence>
<sequence length="78" mass="9155">MRRCRRSHPPQYPNGVFHRFSRLFTSRSETHYQLDVYIKNAVLLAAMRKNHNGCKGHALSPFQAIDWLHERSSAFASR</sequence>
<accession>A0A3Y1BJ78</accession>
<organism evidence="1">
    <name type="scientific">Salmonella typhimurium</name>
    <dbReference type="NCBI Taxonomy" id="90371"/>
    <lineage>
        <taxon>Bacteria</taxon>
        <taxon>Pseudomonadati</taxon>
        <taxon>Pseudomonadota</taxon>
        <taxon>Gammaproteobacteria</taxon>
        <taxon>Enterobacterales</taxon>
        <taxon>Enterobacteriaceae</taxon>
        <taxon>Salmonella</taxon>
    </lineage>
</organism>
<name>A0A3Y1BJ78_SALTM</name>
<dbReference type="AlphaFoldDB" id="A0A3Y1BJ78"/>